<dbReference type="Pfam" id="PF17932">
    <property type="entry name" value="TetR_C_24"/>
    <property type="match status" value="1"/>
</dbReference>
<evidence type="ECO:0000313" key="8">
    <source>
        <dbReference type="EMBL" id="GGC82473.1"/>
    </source>
</evidence>
<dbReference type="InterPro" id="IPR009057">
    <property type="entry name" value="Homeodomain-like_sf"/>
</dbReference>
<name>A0A916XKZ4_9HYPH</name>
<dbReference type="SUPFAM" id="SSF48498">
    <property type="entry name" value="Tetracyclin repressor-like, C-terminal domain"/>
    <property type="match status" value="1"/>
</dbReference>
<feature type="DNA-binding region" description="H-T-H motif" evidence="5">
    <location>
        <begin position="55"/>
        <end position="74"/>
    </location>
</feature>
<dbReference type="InterPro" id="IPR001647">
    <property type="entry name" value="HTH_TetR"/>
</dbReference>
<organism evidence="8 9">
    <name type="scientific">Chelatococcus reniformis</name>
    <dbReference type="NCBI Taxonomy" id="1494448"/>
    <lineage>
        <taxon>Bacteria</taxon>
        <taxon>Pseudomonadati</taxon>
        <taxon>Pseudomonadota</taxon>
        <taxon>Alphaproteobacteria</taxon>
        <taxon>Hyphomicrobiales</taxon>
        <taxon>Chelatococcaceae</taxon>
        <taxon>Chelatococcus</taxon>
    </lineage>
</organism>
<feature type="region of interest" description="Disordered" evidence="6">
    <location>
        <begin position="214"/>
        <end position="251"/>
    </location>
</feature>
<dbReference type="AlphaFoldDB" id="A0A916XKZ4"/>
<gene>
    <name evidence="8" type="ORF">GCM10010994_45490</name>
</gene>
<evidence type="ECO:0000256" key="1">
    <source>
        <dbReference type="ARBA" id="ARBA00022491"/>
    </source>
</evidence>
<proteinExistence type="predicted"/>
<dbReference type="EMBL" id="BMGG01000008">
    <property type="protein sequence ID" value="GGC82473.1"/>
    <property type="molecule type" value="Genomic_DNA"/>
</dbReference>
<dbReference type="InterPro" id="IPR023772">
    <property type="entry name" value="DNA-bd_HTH_TetR-type_CS"/>
</dbReference>
<dbReference type="PANTHER" id="PTHR30055">
    <property type="entry name" value="HTH-TYPE TRANSCRIPTIONAL REGULATOR RUTR"/>
    <property type="match status" value="1"/>
</dbReference>
<evidence type="ECO:0000259" key="7">
    <source>
        <dbReference type="PROSITE" id="PS50977"/>
    </source>
</evidence>
<dbReference type="PRINTS" id="PR00455">
    <property type="entry name" value="HTHTETR"/>
</dbReference>
<dbReference type="PROSITE" id="PS50977">
    <property type="entry name" value="HTH_TETR_2"/>
    <property type="match status" value="1"/>
</dbReference>
<evidence type="ECO:0000256" key="5">
    <source>
        <dbReference type="PROSITE-ProRule" id="PRU00335"/>
    </source>
</evidence>
<keyword evidence="1" id="KW-0678">Repressor</keyword>
<keyword evidence="2" id="KW-0805">Transcription regulation</keyword>
<dbReference type="InterPro" id="IPR050109">
    <property type="entry name" value="HTH-type_TetR-like_transc_reg"/>
</dbReference>
<reference evidence="8" key="1">
    <citation type="journal article" date="2014" name="Int. J. Syst. Evol. Microbiol.">
        <title>Complete genome sequence of Corynebacterium casei LMG S-19264T (=DSM 44701T), isolated from a smear-ripened cheese.</title>
        <authorList>
            <consortium name="US DOE Joint Genome Institute (JGI-PGF)"/>
            <person name="Walter F."/>
            <person name="Albersmeier A."/>
            <person name="Kalinowski J."/>
            <person name="Ruckert C."/>
        </authorList>
    </citation>
    <scope>NUCLEOTIDE SEQUENCE</scope>
    <source>
        <strain evidence="8">CGMCC 1.12919</strain>
    </source>
</reference>
<dbReference type="InterPro" id="IPR041490">
    <property type="entry name" value="KstR2_TetR_C"/>
</dbReference>
<dbReference type="PANTHER" id="PTHR30055:SF175">
    <property type="entry name" value="HTH-TYPE TRANSCRIPTIONAL REPRESSOR KSTR2"/>
    <property type="match status" value="1"/>
</dbReference>
<dbReference type="SUPFAM" id="SSF46689">
    <property type="entry name" value="Homeodomain-like"/>
    <property type="match status" value="1"/>
</dbReference>
<evidence type="ECO:0000256" key="2">
    <source>
        <dbReference type="ARBA" id="ARBA00023015"/>
    </source>
</evidence>
<dbReference type="GO" id="GO:0003700">
    <property type="term" value="F:DNA-binding transcription factor activity"/>
    <property type="evidence" value="ECO:0007669"/>
    <property type="project" value="TreeGrafter"/>
</dbReference>
<dbReference type="Gene3D" id="1.10.357.10">
    <property type="entry name" value="Tetracycline Repressor, domain 2"/>
    <property type="match status" value="1"/>
</dbReference>
<dbReference type="PROSITE" id="PS01081">
    <property type="entry name" value="HTH_TETR_1"/>
    <property type="match status" value="1"/>
</dbReference>
<feature type="domain" description="HTH tetR-type" evidence="7">
    <location>
        <begin position="32"/>
        <end position="92"/>
    </location>
</feature>
<evidence type="ECO:0000256" key="4">
    <source>
        <dbReference type="ARBA" id="ARBA00023163"/>
    </source>
</evidence>
<dbReference type="InterPro" id="IPR036271">
    <property type="entry name" value="Tet_transcr_reg_TetR-rel_C_sf"/>
</dbReference>
<evidence type="ECO:0000256" key="6">
    <source>
        <dbReference type="SAM" id="MobiDB-lite"/>
    </source>
</evidence>
<sequence>MRGRSGSAHKLAPTTDADSPWRPFEDRRRDRDVKRDAVLRTAAQLFLELGYDRTSLAEVAERLNITKPALYNYFGSKEEILAECYRLGQEMSQASLTAIAAMPGTGLERVGALIRDYAEIMTRDFGQCLVRVDDRVLSPDSRRHVRAGKRLIDQGFRRFISEGVADGSILPCDVKVAAFTVAGALNWIGHWYRPGGELEPQQLGEEFARRLTMGLAAAPQPEPAPARRRRRPPEAGDEPGGAAPKKRRKAL</sequence>
<keyword evidence="9" id="KW-1185">Reference proteome</keyword>
<dbReference type="RefSeq" id="WP_188611448.1">
    <property type="nucleotide sequence ID" value="NZ_BMGG01000008.1"/>
</dbReference>
<dbReference type="Pfam" id="PF00440">
    <property type="entry name" value="TetR_N"/>
    <property type="match status" value="1"/>
</dbReference>
<comment type="caution">
    <text evidence="8">The sequence shown here is derived from an EMBL/GenBank/DDBJ whole genome shotgun (WGS) entry which is preliminary data.</text>
</comment>
<dbReference type="Proteomes" id="UP000637002">
    <property type="component" value="Unassembled WGS sequence"/>
</dbReference>
<keyword evidence="3 5" id="KW-0238">DNA-binding</keyword>
<reference evidence="8" key="2">
    <citation type="submission" date="2020-09" db="EMBL/GenBank/DDBJ databases">
        <authorList>
            <person name="Sun Q."/>
            <person name="Zhou Y."/>
        </authorList>
    </citation>
    <scope>NUCLEOTIDE SEQUENCE</scope>
    <source>
        <strain evidence="8">CGMCC 1.12919</strain>
    </source>
</reference>
<dbReference type="FunFam" id="1.10.10.60:FF:000141">
    <property type="entry name" value="TetR family transcriptional regulator"/>
    <property type="match status" value="1"/>
</dbReference>
<dbReference type="Gene3D" id="1.10.10.60">
    <property type="entry name" value="Homeodomain-like"/>
    <property type="match status" value="1"/>
</dbReference>
<protein>
    <recommendedName>
        <fullName evidence="7">HTH tetR-type domain-containing protein</fullName>
    </recommendedName>
</protein>
<dbReference type="GO" id="GO:0000976">
    <property type="term" value="F:transcription cis-regulatory region binding"/>
    <property type="evidence" value="ECO:0007669"/>
    <property type="project" value="TreeGrafter"/>
</dbReference>
<keyword evidence="4" id="KW-0804">Transcription</keyword>
<evidence type="ECO:0000256" key="3">
    <source>
        <dbReference type="ARBA" id="ARBA00023125"/>
    </source>
</evidence>
<accession>A0A916XKZ4</accession>
<evidence type="ECO:0000313" key="9">
    <source>
        <dbReference type="Proteomes" id="UP000637002"/>
    </source>
</evidence>
<feature type="region of interest" description="Disordered" evidence="6">
    <location>
        <begin position="1"/>
        <end position="24"/>
    </location>
</feature>